<name>A0A5C8ZXS5_9GAMM</name>
<protein>
    <submittedName>
        <fullName evidence="2">Anti-sigma factor</fullName>
    </submittedName>
</protein>
<accession>A0A5C8ZXS5</accession>
<evidence type="ECO:0000259" key="1">
    <source>
        <dbReference type="Pfam" id="PF12973"/>
    </source>
</evidence>
<dbReference type="RefSeq" id="WP_148064011.1">
    <property type="nucleotide sequence ID" value="NZ_VRYZ01000003.1"/>
</dbReference>
<gene>
    <name evidence="2" type="ORF">FVW59_09530</name>
</gene>
<dbReference type="CDD" id="cd20303">
    <property type="entry name" value="cupin_ChrR_1"/>
    <property type="match status" value="1"/>
</dbReference>
<comment type="caution">
    <text evidence="2">The sequence shown here is derived from an EMBL/GenBank/DDBJ whole genome shotgun (WGS) entry which is preliminary data.</text>
</comment>
<dbReference type="SUPFAM" id="SSF51182">
    <property type="entry name" value="RmlC-like cupins"/>
    <property type="match status" value="2"/>
</dbReference>
<dbReference type="InterPro" id="IPR025979">
    <property type="entry name" value="ChrR-like_cupin_dom"/>
</dbReference>
<sequence>MTNENQAINGDLSQRVVVATQAMPWSASPGADVWRKRVHRVGAAESGQVTSVVRYEPGARFPGHDHPQGEEILVLEGVFSDEQGDWPAGSYLLNPEGFRHAPWSEQGCTLFVKLRQFPGADRQKVAMQTQDQPWQSSVRRSVQWKKLYAQEPYTDFMRLEAWDSPAELGQINFPRGAELFVLKGRFADAHGEYGTHTWLRIPAGGALTPNSDDYCELYIKEGGFTYLREAPEIRDTPQAIGE</sequence>
<feature type="domain" description="ChrR-like cupin" evidence="1">
    <location>
        <begin position="123"/>
        <end position="222"/>
    </location>
</feature>
<evidence type="ECO:0000313" key="3">
    <source>
        <dbReference type="Proteomes" id="UP000321933"/>
    </source>
</evidence>
<dbReference type="InterPro" id="IPR011051">
    <property type="entry name" value="RmlC_Cupin_sf"/>
</dbReference>
<reference evidence="2 3" key="1">
    <citation type="submission" date="2019-08" db="EMBL/GenBank/DDBJ databases">
        <title>Parahaliea maris sp. nov., isolated from the surface seawater.</title>
        <authorList>
            <person name="Liu Y."/>
        </authorList>
    </citation>
    <scope>NUCLEOTIDE SEQUENCE [LARGE SCALE GENOMIC DNA]</scope>
    <source>
        <strain evidence="2 3">S2-26</strain>
    </source>
</reference>
<dbReference type="AlphaFoldDB" id="A0A5C8ZXS5"/>
<evidence type="ECO:0000313" key="2">
    <source>
        <dbReference type="EMBL" id="TXS92639.1"/>
    </source>
</evidence>
<dbReference type="Gene3D" id="2.60.120.10">
    <property type="entry name" value="Jelly Rolls"/>
    <property type="match status" value="1"/>
</dbReference>
<dbReference type="Proteomes" id="UP000321933">
    <property type="component" value="Unassembled WGS sequence"/>
</dbReference>
<dbReference type="OrthoDB" id="9801227at2"/>
<organism evidence="2 3">
    <name type="scientific">Parahaliea aestuarii</name>
    <dbReference type="NCBI Taxonomy" id="1852021"/>
    <lineage>
        <taxon>Bacteria</taxon>
        <taxon>Pseudomonadati</taxon>
        <taxon>Pseudomonadota</taxon>
        <taxon>Gammaproteobacteria</taxon>
        <taxon>Cellvibrionales</taxon>
        <taxon>Halieaceae</taxon>
        <taxon>Parahaliea</taxon>
    </lineage>
</organism>
<dbReference type="Pfam" id="PF12973">
    <property type="entry name" value="Cupin_7"/>
    <property type="match status" value="2"/>
</dbReference>
<dbReference type="InterPro" id="IPR014710">
    <property type="entry name" value="RmlC-like_jellyroll"/>
</dbReference>
<proteinExistence type="predicted"/>
<keyword evidence="3" id="KW-1185">Reference proteome</keyword>
<feature type="domain" description="ChrR-like cupin" evidence="1">
    <location>
        <begin position="14"/>
        <end position="117"/>
    </location>
</feature>
<dbReference type="EMBL" id="VRYZ01000003">
    <property type="protein sequence ID" value="TXS92639.1"/>
    <property type="molecule type" value="Genomic_DNA"/>
</dbReference>